<dbReference type="EMBL" id="QSGD01000005">
    <property type="protein sequence ID" value="RHB08768.1"/>
    <property type="molecule type" value="Genomic_DNA"/>
</dbReference>
<dbReference type="RefSeq" id="WP_118010751.1">
    <property type="nucleotide sequence ID" value="NZ_QSGD01000005.1"/>
</dbReference>
<organism evidence="1 2">
    <name type="scientific">Holdemanella biformis</name>
    <dbReference type="NCBI Taxonomy" id="1735"/>
    <lineage>
        <taxon>Bacteria</taxon>
        <taxon>Bacillati</taxon>
        <taxon>Bacillota</taxon>
        <taxon>Erysipelotrichia</taxon>
        <taxon>Erysipelotrichales</taxon>
        <taxon>Erysipelotrichaceae</taxon>
        <taxon>Holdemanella</taxon>
    </lineage>
</organism>
<evidence type="ECO:0000313" key="1">
    <source>
        <dbReference type="EMBL" id="RHB08768.1"/>
    </source>
</evidence>
<evidence type="ECO:0000313" key="2">
    <source>
        <dbReference type="Proteomes" id="UP000285288"/>
    </source>
</evidence>
<comment type="caution">
    <text evidence="1">The sequence shown here is derived from an EMBL/GenBank/DDBJ whole genome shotgun (WGS) entry which is preliminary data.</text>
</comment>
<reference evidence="1 2" key="1">
    <citation type="submission" date="2018-08" db="EMBL/GenBank/DDBJ databases">
        <title>A genome reference for cultivated species of the human gut microbiota.</title>
        <authorList>
            <person name="Zou Y."/>
            <person name="Xue W."/>
            <person name="Luo G."/>
        </authorList>
    </citation>
    <scope>NUCLEOTIDE SEQUENCE [LARGE SCALE GENOMIC DNA]</scope>
    <source>
        <strain evidence="1 2">AM42-13AC</strain>
    </source>
</reference>
<name>A0A413UEM5_9FIRM</name>
<protein>
    <submittedName>
        <fullName evidence="1">Uncharacterized protein</fullName>
    </submittedName>
</protein>
<sequence>MDENKFCYKEVFVKAFVKYDNVQICVVCSELVEKVFEYNAHDDEDVSVNYVYYVKKEKFSHLLEKFFDGSILCKHEKGSKKFFPTSQEQLEKVFMILDK</sequence>
<dbReference type="Proteomes" id="UP000285288">
    <property type="component" value="Unassembled WGS sequence"/>
</dbReference>
<dbReference type="AlphaFoldDB" id="A0A413UEM5"/>
<proteinExistence type="predicted"/>
<accession>A0A413UEM5</accession>
<gene>
    <name evidence="1" type="ORF">DW907_02460</name>
</gene>